<feature type="domain" description="GFO/IDH/MocA-like oxidoreductase" evidence="1">
    <location>
        <begin position="132"/>
        <end position="234"/>
    </location>
</feature>
<comment type="caution">
    <text evidence="2">The sequence shown here is derived from an EMBL/GenBank/DDBJ whole genome shotgun (WGS) entry which is preliminary data.</text>
</comment>
<reference evidence="2 3" key="1">
    <citation type="submission" date="2018-07" db="EMBL/GenBank/DDBJ databases">
        <title>Campylobacter zealandensis sp. nov., isolated from birds and water in New Zealand.</title>
        <authorList>
            <person name="Wilkinson D.A."/>
            <person name="Biggs P.J."/>
            <person name="French N.P."/>
            <person name="Midwinter A.C."/>
        </authorList>
    </citation>
    <scope>NUCLEOTIDE SEQUENCE [LARGE SCALE GENOMIC DNA]</scope>
    <source>
        <strain evidence="2 3">B423b</strain>
    </source>
</reference>
<name>A0A4Q9JUY8_9BACT</name>
<sequence length="299" mass="34676">MKALIIGFGSIGKKHFLALKNLGFDVSLLSFSACKKDINEVKLYNSWNKISLKDFDLFVIANITTLHLETLKKIDTLVKDKIILVEKPLFEKFIPFQSNKNKIFIAYLLRFNPLIKALEEILQYEEPYFVELSCHSYLPNWRDVDYRENYSSKKELGGGVLLDLSHEIDLAFFLFGELKLLYSENLKFSELEINSDDFAFLSLKNSKGLRIHIKLDYFSKLTQRKIIIHTPKKSYEADLIQNILKIYNKDKSIKTQIYKSDTISTLELMHKAILNNDKNLCSLDEALNVLKICDEVKNG</sequence>
<dbReference type="SUPFAM" id="SSF55347">
    <property type="entry name" value="Glyceraldehyde-3-phosphate dehydrogenase-like, C-terminal domain"/>
    <property type="match status" value="1"/>
</dbReference>
<dbReference type="AlphaFoldDB" id="A0A4Q9JUY8"/>
<dbReference type="RefSeq" id="WP_131186600.1">
    <property type="nucleotide sequence ID" value="NZ_QPGR01000006.1"/>
</dbReference>
<evidence type="ECO:0000313" key="2">
    <source>
        <dbReference type="EMBL" id="TBR81326.1"/>
    </source>
</evidence>
<dbReference type="PANTHER" id="PTHR43377">
    <property type="entry name" value="BILIVERDIN REDUCTASE A"/>
    <property type="match status" value="1"/>
</dbReference>
<dbReference type="SUPFAM" id="SSF51735">
    <property type="entry name" value="NAD(P)-binding Rossmann-fold domains"/>
    <property type="match status" value="1"/>
</dbReference>
<gene>
    <name evidence="2" type="ORF">DU473_04345</name>
</gene>
<accession>A0A4Q9JUY8</accession>
<dbReference type="Proteomes" id="UP000292583">
    <property type="component" value="Unassembled WGS sequence"/>
</dbReference>
<dbReference type="Gene3D" id="3.40.50.720">
    <property type="entry name" value="NAD(P)-binding Rossmann-like Domain"/>
    <property type="match status" value="1"/>
</dbReference>
<dbReference type="InterPro" id="IPR055170">
    <property type="entry name" value="GFO_IDH_MocA-like_dom"/>
</dbReference>
<evidence type="ECO:0000259" key="1">
    <source>
        <dbReference type="Pfam" id="PF22725"/>
    </source>
</evidence>
<dbReference type="PANTHER" id="PTHR43377:SF1">
    <property type="entry name" value="BILIVERDIN REDUCTASE A"/>
    <property type="match status" value="1"/>
</dbReference>
<dbReference type="Gene3D" id="3.30.360.10">
    <property type="entry name" value="Dihydrodipicolinate Reductase, domain 2"/>
    <property type="match status" value="1"/>
</dbReference>
<organism evidence="2 3">
    <name type="scientific">Campylobacter novaezeelandiae</name>
    <dbReference type="NCBI Taxonomy" id="2267891"/>
    <lineage>
        <taxon>Bacteria</taxon>
        <taxon>Pseudomonadati</taxon>
        <taxon>Campylobacterota</taxon>
        <taxon>Epsilonproteobacteria</taxon>
        <taxon>Campylobacterales</taxon>
        <taxon>Campylobacteraceae</taxon>
        <taxon>Campylobacter</taxon>
    </lineage>
</organism>
<dbReference type="EMBL" id="QPGR01000006">
    <property type="protein sequence ID" value="TBR81326.1"/>
    <property type="molecule type" value="Genomic_DNA"/>
</dbReference>
<dbReference type="InterPro" id="IPR051450">
    <property type="entry name" value="Gfo/Idh/MocA_Oxidoreductases"/>
</dbReference>
<keyword evidence="3" id="KW-1185">Reference proteome</keyword>
<dbReference type="InterPro" id="IPR036291">
    <property type="entry name" value="NAD(P)-bd_dom_sf"/>
</dbReference>
<proteinExistence type="predicted"/>
<evidence type="ECO:0000313" key="3">
    <source>
        <dbReference type="Proteomes" id="UP000292583"/>
    </source>
</evidence>
<dbReference type="Pfam" id="PF22725">
    <property type="entry name" value="GFO_IDH_MocA_C3"/>
    <property type="match status" value="1"/>
</dbReference>
<dbReference type="OrthoDB" id="9782091at2"/>
<protein>
    <submittedName>
        <fullName evidence="2">Gfo/Idh/MocA family oxidoreductase</fullName>
    </submittedName>
</protein>